<dbReference type="AlphaFoldDB" id="A0A9X0W6Y9"/>
<evidence type="ECO:0000256" key="6">
    <source>
        <dbReference type="SAM" id="MobiDB-lite"/>
    </source>
</evidence>
<sequence length="461" mass="50522">MTPTTAPTAPTATLSRILAGQRKPLMVVAADCQIRFINDAFEHVFGLTRSHILGQDSCSLDAIPQDECRHRRFFRDLEPYAENHLIKLGTGESQLAQIFGFPMLDEDGQIYLGEHLKLLGSPVAESKILGHAAATRALLTELERAAQTEAPVLLHGETGSGKELAAEHIHQQSQRAAGPFIVVDCTVLSEDLFESELFGHAKGAFTGAVANKTGMFELADGGTLFLDEIGELPISQQPKLLRALETGSFRPVGATKNRSSRVRVVSATHKDLAAMVKQGTFRQDLFYRLAVLPIMIPPLRSRREDIPELAQFLLKELSLQGLGQPSLSKAAVQKLLQYDFPGNIRELRNIIHLAVALNPSGEITEASIRLPEMQSTDAAPEPEPAPAPDPDPAGLQRSVANAEHLSPIELAEASYIMELMNRYHGNRKQVAAGLSVSERTLYRKLKRYRLNVHVQSPHPSS</sequence>
<accession>A0A9X0W6Y9</accession>
<keyword evidence="1" id="KW-0547">Nucleotide-binding</keyword>
<dbReference type="PRINTS" id="PR01590">
    <property type="entry name" value="HTHFIS"/>
</dbReference>
<dbReference type="GO" id="GO:0043565">
    <property type="term" value="F:sequence-specific DNA binding"/>
    <property type="evidence" value="ECO:0007669"/>
    <property type="project" value="InterPro"/>
</dbReference>
<dbReference type="InterPro" id="IPR058031">
    <property type="entry name" value="AAA_lid_NorR"/>
</dbReference>
<dbReference type="InterPro" id="IPR002078">
    <property type="entry name" value="Sigma_54_int"/>
</dbReference>
<dbReference type="SUPFAM" id="SSF55785">
    <property type="entry name" value="PYP-like sensor domain (PAS domain)"/>
    <property type="match status" value="1"/>
</dbReference>
<dbReference type="Proteomes" id="UP001138768">
    <property type="component" value="Unassembled WGS sequence"/>
</dbReference>
<feature type="domain" description="Sigma-54 factor interaction" evidence="7">
    <location>
        <begin position="128"/>
        <end position="356"/>
    </location>
</feature>
<evidence type="ECO:0000259" key="8">
    <source>
        <dbReference type="PROSITE" id="PS50112"/>
    </source>
</evidence>
<organism evidence="9 10">
    <name type="scientific">Lamprobacter modestohalophilus</name>
    <dbReference type="NCBI Taxonomy" id="1064514"/>
    <lineage>
        <taxon>Bacteria</taxon>
        <taxon>Pseudomonadati</taxon>
        <taxon>Pseudomonadota</taxon>
        <taxon>Gammaproteobacteria</taxon>
        <taxon>Chromatiales</taxon>
        <taxon>Chromatiaceae</taxon>
        <taxon>Lamprobacter</taxon>
    </lineage>
</organism>
<dbReference type="PANTHER" id="PTHR32071">
    <property type="entry name" value="TRANSCRIPTIONAL REGULATORY PROTEIN"/>
    <property type="match status" value="1"/>
</dbReference>
<feature type="compositionally biased region" description="Pro residues" evidence="6">
    <location>
        <begin position="381"/>
        <end position="391"/>
    </location>
</feature>
<proteinExistence type="predicted"/>
<gene>
    <name evidence="9" type="ORF">CKO42_02815</name>
</gene>
<evidence type="ECO:0000313" key="10">
    <source>
        <dbReference type="Proteomes" id="UP001138768"/>
    </source>
</evidence>
<dbReference type="CDD" id="cd00130">
    <property type="entry name" value="PAS"/>
    <property type="match status" value="1"/>
</dbReference>
<dbReference type="SUPFAM" id="SSF46689">
    <property type="entry name" value="Homeodomain-like"/>
    <property type="match status" value="1"/>
</dbReference>
<dbReference type="PROSITE" id="PS00676">
    <property type="entry name" value="SIGMA54_INTERACT_2"/>
    <property type="match status" value="1"/>
</dbReference>
<dbReference type="InterPro" id="IPR035965">
    <property type="entry name" value="PAS-like_dom_sf"/>
</dbReference>
<dbReference type="InterPro" id="IPR003593">
    <property type="entry name" value="AAA+_ATPase"/>
</dbReference>
<keyword evidence="2" id="KW-0067">ATP-binding</keyword>
<dbReference type="GO" id="GO:0006355">
    <property type="term" value="P:regulation of DNA-templated transcription"/>
    <property type="evidence" value="ECO:0007669"/>
    <property type="project" value="InterPro"/>
</dbReference>
<dbReference type="InterPro" id="IPR000014">
    <property type="entry name" value="PAS"/>
</dbReference>
<dbReference type="SMART" id="SM00382">
    <property type="entry name" value="AAA"/>
    <property type="match status" value="1"/>
</dbReference>
<dbReference type="FunFam" id="3.40.50.300:FF:000006">
    <property type="entry name" value="DNA-binding transcriptional regulator NtrC"/>
    <property type="match status" value="1"/>
</dbReference>
<dbReference type="Gene3D" id="3.40.50.300">
    <property type="entry name" value="P-loop containing nucleotide triphosphate hydrolases"/>
    <property type="match status" value="1"/>
</dbReference>
<dbReference type="EMBL" id="NRRY01000003">
    <property type="protein sequence ID" value="MBK1617403.1"/>
    <property type="molecule type" value="Genomic_DNA"/>
</dbReference>
<dbReference type="Gene3D" id="3.30.450.20">
    <property type="entry name" value="PAS domain"/>
    <property type="match status" value="1"/>
</dbReference>
<evidence type="ECO:0000256" key="5">
    <source>
        <dbReference type="ARBA" id="ARBA00023163"/>
    </source>
</evidence>
<protein>
    <submittedName>
        <fullName evidence="9">Sigma-54-dependent Fis family transcriptional regulator</fullName>
    </submittedName>
</protein>
<evidence type="ECO:0000256" key="2">
    <source>
        <dbReference type="ARBA" id="ARBA00022840"/>
    </source>
</evidence>
<comment type="caution">
    <text evidence="9">The sequence shown here is derived from an EMBL/GenBank/DDBJ whole genome shotgun (WGS) entry which is preliminary data.</text>
</comment>
<dbReference type="Gene3D" id="1.10.8.60">
    <property type="match status" value="1"/>
</dbReference>
<evidence type="ECO:0000313" key="9">
    <source>
        <dbReference type="EMBL" id="MBK1617403.1"/>
    </source>
</evidence>
<feature type="domain" description="PAS" evidence="8">
    <location>
        <begin position="10"/>
        <end position="55"/>
    </location>
</feature>
<evidence type="ECO:0000256" key="1">
    <source>
        <dbReference type="ARBA" id="ARBA00022741"/>
    </source>
</evidence>
<keyword evidence="10" id="KW-1185">Reference proteome</keyword>
<dbReference type="InterPro" id="IPR002197">
    <property type="entry name" value="HTH_Fis"/>
</dbReference>
<dbReference type="InterPro" id="IPR027417">
    <property type="entry name" value="P-loop_NTPase"/>
</dbReference>
<dbReference type="RefSeq" id="WP_200239134.1">
    <property type="nucleotide sequence ID" value="NZ_NRRY01000003.1"/>
</dbReference>
<keyword evidence="5" id="KW-0804">Transcription</keyword>
<dbReference type="PROSITE" id="PS00688">
    <property type="entry name" value="SIGMA54_INTERACT_3"/>
    <property type="match status" value="1"/>
</dbReference>
<dbReference type="InterPro" id="IPR025943">
    <property type="entry name" value="Sigma_54_int_dom_ATP-bd_2"/>
</dbReference>
<feature type="region of interest" description="Disordered" evidence="6">
    <location>
        <begin position="374"/>
        <end position="396"/>
    </location>
</feature>
<dbReference type="PROSITE" id="PS50112">
    <property type="entry name" value="PAS"/>
    <property type="match status" value="1"/>
</dbReference>
<dbReference type="InterPro" id="IPR025944">
    <property type="entry name" value="Sigma_54_int_dom_CS"/>
</dbReference>
<dbReference type="Gene3D" id="1.10.10.60">
    <property type="entry name" value="Homeodomain-like"/>
    <property type="match status" value="1"/>
</dbReference>
<reference evidence="9 10" key="1">
    <citation type="journal article" date="2020" name="Microorganisms">
        <title>Osmotic Adaptation and Compatible Solute Biosynthesis of Phototrophic Bacteria as Revealed from Genome Analyses.</title>
        <authorList>
            <person name="Imhoff J.F."/>
            <person name="Rahn T."/>
            <person name="Kunzel S."/>
            <person name="Keller A."/>
            <person name="Neulinger S.C."/>
        </authorList>
    </citation>
    <scope>NUCLEOTIDE SEQUENCE [LARGE SCALE GENOMIC DNA]</scope>
    <source>
        <strain evidence="9 10">DSM 25653</strain>
    </source>
</reference>
<evidence type="ECO:0000256" key="4">
    <source>
        <dbReference type="ARBA" id="ARBA00023125"/>
    </source>
</evidence>
<keyword evidence="4" id="KW-0238">DNA-binding</keyword>
<dbReference type="Pfam" id="PF25601">
    <property type="entry name" value="AAA_lid_14"/>
    <property type="match status" value="1"/>
</dbReference>
<dbReference type="SMART" id="SM00091">
    <property type="entry name" value="PAS"/>
    <property type="match status" value="1"/>
</dbReference>
<dbReference type="InterPro" id="IPR009057">
    <property type="entry name" value="Homeodomain-like_sf"/>
</dbReference>
<evidence type="ECO:0000256" key="3">
    <source>
        <dbReference type="ARBA" id="ARBA00023015"/>
    </source>
</evidence>
<name>A0A9X0W6Y9_9GAMM</name>
<dbReference type="Pfam" id="PF00158">
    <property type="entry name" value="Sigma54_activat"/>
    <property type="match status" value="1"/>
</dbReference>
<dbReference type="PANTHER" id="PTHR32071:SF117">
    <property type="entry name" value="PTS-DEPENDENT DIHYDROXYACETONE KINASE OPERON REGULATORY PROTEIN-RELATED"/>
    <property type="match status" value="1"/>
</dbReference>
<dbReference type="Pfam" id="PF02954">
    <property type="entry name" value="HTH_8"/>
    <property type="match status" value="1"/>
</dbReference>
<dbReference type="CDD" id="cd00009">
    <property type="entry name" value="AAA"/>
    <property type="match status" value="1"/>
</dbReference>
<keyword evidence="3" id="KW-0805">Transcription regulation</keyword>
<dbReference type="SUPFAM" id="SSF52540">
    <property type="entry name" value="P-loop containing nucleoside triphosphate hydrolases"/>
    <property type="match status" value="1"/>
</dbReference>
<evidence type="ECO:0000259" key="7">
    <source>
        <dbReference type="PROSITE" id="PS50045"/>
    </source>
</evidence>
<dbReference type="GO" id="GO:0005524">
    <property type="term" value="F:ATP binding"/>
    <property type="evidence" value="ECO:0007669"/>
    <property type="project" value="UniProtKB-KW"/>
</dbReference>
<dbReference type="PROSITE" id="PS50045">
    <property type="entry name" value="SIGMA54_INTERACT_4"/>
    <property type="match status" value="1"/>
</dbReference>